<reference evidence="1" key="1">
    <citation type="submission" date="2015-04" db="UniProtKB">
        <authorList>
            <consortium name="EnsemblPlants"/>
        </authorList>
    </citation>
    <scope>IDENTIFICATION</scope>
    <source>
        <strain evidence="1">SL10</strain>
    </source>
</reference>
<name>A0A0E0GF65_ORYNI</name>
<dbReference type="Gramene" id="ONIVA02G40770.2">
    <property type="protein sequence ID" value="ONIVA02G40770.2"/>
    <property type="gene ID" value="ONIVA02G40770"/>
</dbReference>
<keyword evidence="2" id="KW-1185">Reference proteome</keyword>
<sequence>MPWWRQWSWASGSPLRTKEASFCLFSPKRNQESSDALVMPLIARVVASGRISPSLFNEERKWRPDSSDEDVSTSRKDLRFAKFGASSEELNVREIHSRKPQHYRTRISEEFRDSSRLILVGTCS</sequence>
<evidence type="ECO:0000313" key="1">
    <source>
        <dbReference type="EnsemblPlants" id="ONIVA02G40770.2"/>
    </source>
</evidence>
<organism evidence="1">
    <name type="scientific">Oryza nivara</name>
    <name type="common">Indian wild rice</name>
    <name type="synonym">Oryza sativa f. spontanea</name>
    <dbReference type="NCBI Taxonomy" id="4536"/>
    <lineage>
        <taxon>Eukaryota</taxon>
        <taxon>Viridiplantae</taxon>
        <taxon>Streptophyta</taxon>
        <taxon>Embryophyta</taxon>
        <taxon>Tracheophyta</taxon>
        <taxon>Spermatophyta</taxon>
        <taxon>Magnoliopsida</taxon>
        <taxon>Liliopsida</taxon>
        <taxon>Poales</taxon>
        <taxon>Poaceae</taxon>
        <taxon>BOP clade</taxon>
        <taxon>Oryzoideae</taxon>
        <taxon>Oryzeae</taxon>
        <taxon>Oryzinae</taxon>
        <taxon>Oryza</taxon>
    </lineage>
</organism>
<proteinExistence type="predicted"/>
<reference evidence="1" key="2">
    <citation type="submission" date="2018-04" db="EMBL/GenBank/DDBJ databases">
        <title>OnivRS2 (Oryza nivara Reference Sequence Version 2).</title>
        <authorList>
            <person name="Zhang J."/>
            <person name="Kudrna D."/>
            <person name="Lee S."/>
            <person name="Talag J."/>
            <person name="Rajasekar S."/>
            <person name="Welchert J."/>
            <person name="Hsing Y.-I."/>
            <person name="Wing R.A."/>
        </authorList>
    </citation>
    <scope>NUCLEOTIDE SEQUENCE [LARGE SCALE GENOMIC DNA]</scope>
    <source>
        <strain evidence="1">SL10</strain>
    </source>
</reference>
<dbReference type="HOGENOM" id="CLU_2201227_0_0_1"/>
<dbReference type="EnsemblPlants" id="ONIVA02G40770.2">
    <property type="protein sequence ID" value="ONIVA02G40770.2"/>
    <property type="gene ID" value="ONIVA02G40770"/>
</dbReference>
<dbReference type="AlphaFoldDB" id="A0A0E0GF65"/>
<dbReference type="Proteomes" id="UP000006591">
    <property type="component" value="Chromosome 2"/>
</dbReference>
<dbReference type="STRING" id="4536.A0A0E0GF65"/>
<accession>A0A0E0GF65</accession>
<evidence type="ECO:0000313" key="2">
    <source>
        <dbReference type="Proteomes" id="UP000006591"/>
    </source>
</evidence>
<protein>
    <submittedName>
        <fullName evidence="1">Uncharacterized protein</fullName>
    </submittedName>
</protein>